<evidence type="ECO:0000313" key="3">
    <source>
        <dbReference type="EMBL" id="AKE40445.1"/>
    </source>
</evidence>
<dbReference type="Pfam" id="PF04235">
    <property type="entry name" value="DUF418"/>
    <property type="match status" value="1"/>
</dbReference>
<evidence type="ECO:0000313" key="6">
    <source>
        <dbReference type="Proteomes" id="UP000271380"/>
    </source>
</evidence>
<reference evidence="3 5" key="1">
    <citation type="journal article" date="2015" name="Genome Announc.">
        <title>Complete Genome Sequence of Corynebacterium kutscheri DSM 20755, a Corynebacterial Type Strain with Remarkably Low G+C Content of Chromosomal DNA.</title>
        <authorList>
            <person name="Ruckert C."/>
            <person name="Albersmeier A."/>
            <person name="Winkler A."/>
            <person name="Tauch A."/>
        </authorList>
    </citation>
    <scope>NUCLEOTIDE SEQUENCE [LARGE SCALE GENOMIC DNA]</scope>
    <source>
        <strain evidence="3 5">DSM 20755</strain>
    </source>
</reference>
<dbReference type="Proteomes" id="UP000271380">
    <property type="component" value="Chromosome"/>
</dbReference>
<name>A0A0F6QZ05_9CORY</name>
<keyword evidence="1" id="KW-0812">Transmembrane</keyword>
<feature type="transmembrane region" description="Helical" evidence="1">
    <location>
        <begin position="142"/>
        <end position="160"/>
    </location>
</feature>
<dbReference type="EMBL" id="CP011312">
    <property type="protein sequence ID" value="AKE40445.1"/>
    <property type="molecule type" value="Genomic_DNA"/>
</dbReference>
<accession>A0A0F6QZ05</accession>
<keyword evidence="1" id="KW-1133">Transmembrane helix</keyword>
<keyword evidence="5" id="KW-1185">Reference proteome</keyword>
<feature type="transmembrane region" description="Helical" evidence="1">
    <location>
        <begin position="236"/>
        <end position="257"/>
    </location>
</feature>
<feature type="transmembrane region" description="Helical" evidence="1">
    <location>
        <begin position="70"/>
        <end position="87"/>
    </location>
</feature>
<dbReference type="EMBL" id="LR134377">
    <property type="protein sequence ID" value="VEH05196.1"/>
    <property type="molecule type" value="Genomic_DNA"/>
</dbReference>
<feature type="transmembrane region" description="Helical" evidence="1">
    <location>
        <begin position="167"/>
        <end position="187"/>
    </location>
</feature>
<evidence type="ECO:0000313" key="5">
    <source>
        <dbReference type="Proteomes" id="UP000033457"/>
    </source>
</evidence>
<dbReference type="HOGENOM" id="CLU_036065_0_0_11"/>
<feature type="domain" description="DUF418" evidence="2">
    <location>
        <begin position="171"/>
        <end position="297"/>
    </location>
</feature>
<keyword evidence="1" id="KW-0472">Membrane</keyword>
<dbReference type="Proteomes" id="UP000033457">
    <property type="component" value="Chromosome"/>
</dbReference>
<organism evidence="3 5">
    <name type="scientific">Corynebacterium kutscheri</name>
    <dbReference type="NCBI Taxonomy" id="35755"/>
    <lineage>
        <taxon>Bacteria</taxon>
        <taxon>Bacillati</taxon>
        <taxon>Actinomycetota</taxon>
        <taxon>Actinomycetes</taxon>
        <taxon>Mycobacteriales</taxon>
        <taxon>Corynebacteriaceae</taxon>
        <taxon>Corynebacterium</taxon>
    </lineage>
</organism>
<feature type="transmembrane region" description="Helical" evidence="1">
    <location>
        <begin position="12"/>
        <end position="33"/>
    </location>
</feature>
<proteinExistence type="predicted"/>
<dbReference type="STRING" id="35755.UL82_01065"/>
<dbReference type="KEGG" id="cku:UL82_01065"/>
<dbReference type="AlphaFoldDB" id="A0A0F6QZ05"/>
<gene>
    <name evidence="4" type="ORF">NCTC949_00479</name>
    <name evidence="3" type="ORF">UL82_01065</name>
</gene>
<evidence type="ECO:0000256" key="1">
    <source>
        <dbReference type="SAM" id="Phobius"/>
    </source>
</evidence>
<feature type="transmembrane region" description="Helical" evidence="1">
    <location>
        <begin position="263"/>
        <end position="284"/>
    </location>
</feature>
<evidence type="ECO:0000259" key="2">
    <source>
        <dbReference type="Pfam" id="PF04235"/>
    </source>
</evidence>
<dbReference type="InterPro" id="IPR007349">
    <property type="entry name" value="DUF418"/>
</dbReference>
<feature type="transmembrane region" description="Helical" evidence="1">
    <location>
        <begin position="39"/>
        <end position="58"/>
    </location>
</feature>
<reference evidence="4 6" key="2">
    <citation type="submission" date="2018-12" db="EMBL/GenBank/DDBJ databases">
        <authorList>
            <consortium name="Pathogen Informatics"/>
        </authorList>
    </citation>
    <scope>NUCLEOTIDE SEQUENCE [LARGE SCALE GENOMIC DNA]</scope>
    <source>
        <strain evidence="4 6">NCTC949</strain>
    </source>
</reference>
<protein>
    <submittedName>
        <fullName evidence="4">Membrane protein</fullName>
    </submittedName>
</protein>
<feature type="transmembrane region" description="Helical" evidence="1">
    <location>
        <begin position="207"/>
        <end position="224"/>
    </location>
</feature>
<evidence type="ECO:0000313" key="4">
    <source>
        <dbReference type="EMBL" id="VEH05196.1"/>
    </source>
</evidence>
<sequence length="313" mass="33605">MSAAPTSRIVGLDIARALAIIGMIVVHLGSLVWSTKITLLGVPSAMFAVIAGITMMIIGRNYSLTTLLRLFTRGALIALIGLALLPFAGDIHVVLVVMGLAMIITAWVPAISLPWKLLAFVIVTAYSVYTFVSAPGPQIYPLAAWCAYFIAGMILYDVYIKIAKPALSWLLTAVSAMFAIIGLYLRTIHEVPVWLKFNGHTGALGEILLSVAITAVVLHLCILLSNSQAGILTKPFAAMGTMSLTTYILHILTAAYWQEHIAIQSNLATFGFIIAFLAFATLWARFIGQGPVEKLVSTLIKFIVPSAAKPAHA</sequence>